<name>A0A5E4Y798_9BURK</name>
<dbReference type="InterPro" id="IPR012349">
    <property type="entry name" value="Split_barrel_FMN-bd"/>
</dbReference>
<evidence type="ECO:0000256" key="1">
    <source>
        <dbReference type="ARBA" id="ARBA00008898"/>
    </source>
</evidence>
<keyword evidence="2" id="KW-0560">Oxidoreductase</keyword>
<keyword evidence="5" id="KW-1185">Reference proteome</keyword>
<dbReference type="Gene3D" id="2.30.110.10">
    <property type="entry name" value="Electron Transport, Fmn-binding Protein, Chain A"/>
    <property type="match status" value="1"/>
</dbReference>
<gene>
    <name evidence="4" type="ORF">PPN31114_04328</name>
</gene>
<dbReference type="GeneID" id="300406314"/>
<dbReference type="SMART" id="SM00903">
    <property type="entry name" value="Flavin_Reduct"/>
    <property type="match status" value="1"/>
</dbReference>
<dbReference type="GO" id="GO:0042602">
    <property type="term" value="F:riboflavin reductase (NADPH) activity"/>
    <property type="evidence" value="ECO:0007669"/>
    <property type="project" value="TreeGrafter"/>
</dbReference>
<dbReference type="EMBL" id="CABPSK010000004">
    <property type="protein sequence ID" value="VVE44347.1"/>
    <property type="molecule type" value="Genomic_DNA"/>
</dbReference>
<evidence type="ECO:0000259" key="3">
    <source>
        <dbReference type="SMART" id="SM00903"/>
    </source>
</evidence>
<dbReference type="PANTHER" id="PTHR30466">
    <property type="entry name" value="FLAVIN REDUCTASE"/>
    <property type="match status" value="1"/>
</dbReference>
<accession>A0A5E4Y798</accession>
<dbReference type="AlphaFoldDB" id="A0A5E4Y798"/>
<comment type="similarity">
    <text evidence="1">Belongs to the non-flavoprotein flavin reductase family.</text>
</comment>
<dbReference type="Pfam" id="PF01613">
    <property type="entry name" value="Flavin_Reduct"/>
    <property type="match status" value="1"/>
</dbReference>
<dbReference type="SUPFAM" id="SSF50475">
    <property type="entry name" value="FMN-binding split barrel"/>
    <property type="match status" value="1"/>
</dbReference>
<sequence>MAIASHASIAAAITPRPTVPTAPAVPFAPMAADVFKHGMRRLAGAVCVIATGSVGARAGLTATAVCSVSAEPPRLLVCVNQSASAHEQIAAEGRLSVNVLTSAQQHIAERFATSAIKGDARFENLESATWHEIDRVPLLNDACVAFACEIVERIPAASHSIFLCDVVSCRVGGAPGSAADGLLYFDGRFRRLDAGAPPA</sequence>
<dbReference type="InterPro" id="IPR002563">
    <property type="entry name" value="Flavin_Rdtase-like_dom"/>
</dbReference>
<evidence type="ECO:0000256" key="2">
    <source>
        <dbReference type="ARBA" id="ARBA00023002"/>
    </source>
</evidence>
<dbReference type="OrthoDB" id="8525727at2"/>
<feature type="domain" description="Flavin reductase like" evidence="3">
    <location>
        <begin position="39"/>
        <end position="191"/>
    </location>
</feature>
<dbReference type="Proteomes" id="UP000366945">
    <property type="component" value="Unassembled WGS sequence"/>
</dbReference>
<organism evidence="4 5">
    <name type="scientific">Pandoraea pneumonica</name>
    <dbReference type="NCBI Taxonomy" id="2508299"/>
    <lineage>
        <taxon>Bacteria</taxon>
        <taxon>Pseudomonadati</taxon>
        <taxon>Pseudomonadota</taxon>
        <taxon>Betaproteobacteria</taxon>
        <taxon>Burkholderiales</taxon>
        <taxon>Burkholderiaceae</taxon>
        <taxon>Pandoraea</taxon>
    </lineage>
</organism>
<proteinExistence type="inferred from homology"/>
<dbReference type="PANTHER" id="PTHR30466:SF11">
    <property type="entry name" value="FLAVIN-DEPENDENT MONOOXYGENASE, REDUCTASE SUBUNIT HSAB"/>
    <property type="match status" value="1"/>
</dbReference>
<protein>
    <submittedName>
        <fullName evidence="4">Flavin reductase</fullName>
    </submittedName>
</protein>
<evidence type="ECO:0000313" key="5">
    <source>
        <dbReference type="Proteomes" id="UP000366945"/>
    </source>
</evidence>
<dbReference type="RefSeq" id="WP_150681523.1">
    <property type="nucleotide sequence ID" value="NZ_CABPSK010000004.1"/>
</dbReference>
<reference evidence="4 5" key="1">
    <citation type="submission" date="2019-08" db="EMBL/GenBank/DDBJ databases">
        <authorList>
            <person name="Peeters C."/>
        </authorList>
    </citation>
    <scope>NUCLEOTIDE SEQUENCE [LARGE SCALE GENOMIC DNA]</scope>
    <source>
        <strain evidence="4 5">LMG 31114</strain>
    </source>
</reference>
<evidence type="ECO:0000313" key="4">
    <source>
        <dbReference type="EMBL" id="VVE44347.1"/>
    </source>
</evidence>
<dbReference type="GO" id="GO:0010181">
    <property type="term" value="F:FMN binding"/>
    <property type="evidence" value="ECO:0007669"/>
    <property type="project" value="InterPro"/>
</dbReference>
<dbReference type="InterPro" id="IPR050268">
    <property type="entry name" value="NADH-dep_flavin_reductase"/>
</dbReference>